<sequence length="43" mass="4969">MIRVSDKRLIDAIHKLNNTAEVDLIANKSAVKTFNIFNRTFCF</sequence>
<reference evidence="1 2" key="1">
    <citation type="submission" date="2009-10" db="EMBL/GenBank/DDBJ databases">
        <authorList>
            <person name="Weinstock G."/>
            <person name="Sodergren E."/>
            <person name="Clifton S."/>
            <person name="Fulton L."/>
            <person name="Fulton B."/>
            <person name="Courtney L."/>
            <person name="Fronick C."/>
            <person name="Harrison M."/>
            <person name="Strong C."/>
            <person name="Farmer C."/>
            <person name="Delahaunty K."/>
            <person name="Markovic C."/>
            <person name="Hall O."/>
            <person name="Minx P."/>
            <person name="Tomlinson C."/>
            <person name="Mitreva M."/>
            <person name="Nelson J."/>
            <person name="Hou S."/>
            <person name="Wollam A."/>
            <person name="Pepin K.H."/>
            <person name="Johnson M."/>
            <person name="Bhonagiri V."/>
            <person name="Nash W.E."/>
            <person name="Warren W."/>
            <person name="Chinwalla A."/>
            <person name="Mardis E.R."/>
            <person name="Wilson R.K."/>
        </authorList>
    </citation>
    <scope>NUCLEOTIDE SEQUENCE [LARGE SCALE GENOMIC DNA]</scope>
    <source>
        <strain evidence="2">ATCC 25996 / DSM 4631 / NCTC 10774 / M26</strain>
    </source>
</reference>
<accession>D2ZUR5</accession>
<proteinExistence type="predicted"/>
<organism evidence="1 2">
    <name type="scientific">Neisseria mucosa (strain ATCC 25996 / DSM 4631 / NCTC 10774 / M26)</name>
    <dbReference type="NCBI Taxonomy" id="546266"/>
    <lineage>
        <taxon>Bacteria</taxon>
        <taxon>Pseudomonadati</taxon>
        <taxon>Pseudomonadota</taxon>
        <taxon>Betaproteobacteria</taxon>
        <taxon>Neisseriales</taxon>
        <taxon>Neisseriaceae</taxon>
        <taxon>Neisseria</taxon>
    </lineage>
</organism>
<protein>
    <submittedName>
        <fullName evidence="1">Uncharacterized protein</fullName>
    </submittedName>
</protein>
<dbReference type="AlphaFoldDB" id="D2ZUR5"/>
<evidence type="ECO:0000313" key="1">
    <source>
        <dbReference type="EMBL" id="EFC89071.1"/>
    </source>
</evidence>
<gene>
    <name evidence="1" type="ORF">NEIMUCOT_04355</name>
</gene>
<name>D2ZUR5_NEIM2</name>
<dbReference type="Proteomes" id="UP000003344">
    <property type="component" value="Unassembled WGS sequence"/>
</dbReference>
<comment type="caution">
    <text evidence="1">The sequence shown here is derived from an EMBL/GenBank/DDBJ whole genome shotgun (WGS) entry which is preliminary data.</text>
</comment>
<dbReference type="EMBL" id="ACDX02000004">
    <property type="protein sequence ID" value="EFC89071.1"/>
    <property type="molecule type" value="Genomic_DNA"/>
</dbReference>
<evidence type="ECO:0000313" key="2">
    <source>
        <dbReference type="Proteomes" id="UP000003344"/>
    </source>
</evidence>